<reference evidence="3" key="1">
    <citation type="submission" date="2021-01" db="EMBL/GenBank/DDBJ databases">
        <authorList>
            <person name="Corre E."/>
            <person name="Pelletier E."/>
            <person name="Niang G."/>
            <person name="Scheremetjew M."/>
            <person name="Finn R."/>
            <person name="Kale V."/>
            <person name="Holt S."/>
            <person name="Cochrane G."/>
            <person name="Meng A."/>
            <person name="Brown T."/>
            <person name="Cohen L."/>
        </authorList>
    </citation>
    <scope>NUCLEOTIDE SEQUENCE</scope>
    <source>
        <strain evidence="3">CCMP1243</strain>
    </source>
</reference>
<dbReference type="Pfam" id="PF00397">
    <property type="entry name" value="WW"/>
    <property type="match status" value="1"/>
</dbReference>
<dbReference type="SMART" id="SM00456">
    <property type="entry name" value="WW"/>
    <property type="match status" value="1"/>
</dbReference>
<proteinExistence type="predicted"/>
<dbReference type="SUPFAM" id="SSF51045">
    <property type="entry name" value="WW domain"/>
    <property type="match status" value="1"/>
</dbReference>
<dbReference type="Gene3D" id="2.20.70.10">
    <property type="match status" value="1"/>
</dbReference>
<dbReference type="InterPro" id="IPR001202">
    <property type="entry name" value="WW_dom"/>
</dbReference>
<protein>
    <recommendedName>
        <fullName evidence="2">WW domain-containing protein</fullName>
    </recommendedName>
</protein>
<sequence>MDPEIRPSFAAGWVETLDEVSGRAFYMNSITGETTWEKPAELTAPPPRPPKPSFAEMDLSAMQPNSQIARPASASQTSEASGGRLSDERPKVEIMAFPGAAEERFSYVAPDPDENADASSPLVPSKSWSSSSASAPSSSTAQLFAPLQGSVSGVGGFTGEGHGRVPVSNADALLYGKNHGTCLCRVSMRAILLKDWKPCLWVFEPSGDFLVFRSKDDYLGYHKNPYLDAEMRQFLVKACVAFGQKVYHCSQVRTKAYRGGRKLATFTIDEMRDYGPATIVKLASPNVSDMEELAHLIQHRIASANHQAAASQGQGAM</sequence>
<feature type="compositionally biased region" description="Low complexity" evidence="1">
    <location>
        <begin position="118"/>
        <end position="131"/>
    </location>
</feature>
<feature type="compositionally biased region" description="Polar residues" evidence="1">
    <location>
        <begin position="62"/>
        <end position="80"/>
    </location>
</feature>
<feature type="domain" description="WW" evidence="2">
    <location>
        <begin position="7"/>
        <end position="41"/>
    </location>
</feature>
<accession>A0A7S2RR72</accession>
<dbReference type="PROSITE" id="PS01159">
    <property type="entry name" value="WW_DOMAIN_1"/>
    <property type="match status" value="1"/>
</dbReference>
<feature type="region of interest" description="Disordered" evidence="1">
    <location>
        <begin position="110"/>
        <end position="131"/>
    </location>
</feature>
<gene>
    <name evidence="3" type="ORF">RMAR1173_LOCUS7189</name>
</gene>
<evidence type="ECO:0000313" key="3">
    <source>
        <dbReference type="EMBL" id="CAD9678508.1"/>
    </source>
</evidence>
<feature type="region of interest" description="Disordered" evidence="1">
    <location>
        <begin position="32"/>
        <end position="91"/>
    </location>
</feature>
<dbReference type="CDD" id="cd00201">
    <property type="entry name" value="WW"/>
    <property type="match status" value="1"/>
</dbReference>
<evidence type="ECO:0000259" key="2">
    <source>
        <dbReference type="PROSITE" id="PS50020"/>
    </source>
</evidence>
<name>A0A7S2RR72_9STRA</name>
<dbReference type="PROSITE" id="PS50020">
    <property type="entry name" value="WW_DOMAIN_2"/>
    <property type="match status" value="1"/>
</dbReference>
<dbReference type="EMBL" id="HBHJ01011011">
    <property type="protein sequence ID" value="CAD9678508.1"/>
    <property type="molecule type" value="Transcribed_RNA"/>
</dbReference>
<evidence type="ECO:0000256" key="1">
    <source>
        <dbReference type="SAM" id="MobiDB-lite"/>
    </source>
</evidence>
<organism evidence="3">
    <name type="scientific">Rhizochromulina marina</name>
    <dbReference type="NCBI Taxonomy" id="1034831"/>
    <lineage>
        <taxon>Eukaryota</taxon>
        <taxon>Sar</taxon>
        <taxon>Stramenopiles</taxon>
        <taxon>Ochrophyta</taxon>
        <taxon>Dictyochophyceae</taxon>
        <taxon>Rhizochromulinales</taxon>
        <taxon>Rhizochromulina</taxon>
    </lineage>
</organism>
<dbReference type="InterPro" id="IPR036020">
    <property type="entry name" value="WW_dom_sf"/>
</dbReference>
<dbReference type="AlphaFoldDB" id="A0A7S2RR72"/>